<protein>
    <submittedName>
        <fullName evidence="2">Uncharacterized protein</fullName>
    </submittedName>
</protein>
<dbReference type="EMBL" id="QLMG01000011">
    <property type="protein sequence ID" value="RAK18770.1"/>
    <property type="molecule type" value="Genomic_DNA"/>
</dbReference>
<evidence type="ECO:0000313" key="3">
    <source>
        <dbReference type="Proteomes" id="UP000249165"/>
    </source>
</evidence>
<proteinExistence type="predicted"/>
<evidence type="ECO:0000256" key="1">
    <source>
        <dbReference type="SAM" id="MobiDB-lite"/>
    </source>
</evidence>
<evidence type="ECO:0000313" key="2">
    <source>
        <dbReference type="EMBL" id="RAK18770.1"/>
    </source>
</evidence>
<name>A0A327YCF3_9RHOB</name>
<feature type="compositionally biased region" description="Low complexity" evidence="1">
    <location>
        <begin position="77"/>
        <end position="88"/>
    </location>
</feature>
<organism evidence="2 3">
    <name type="scientific">Salipiger aestuarii</name>
    <dbReference type="NCBI Taxonomy" id="568098"/>
    <lineage>
        <taxon>Bacteria</taxon>
        <taxon>Pseudomonadati</taxon>
        <taxon>Pseudomonadota</taxon>
        <taxon>Alphaproteobacteria</taxon>
        <taxon>Rhodobacterales</taxon>
        <taxon>Roseobacteraceae</taxon>
        <taxon>Salipiger</taxon>
    </lineage>
</organism>
<gene>
    <name evidence="2" type="ORF">ATI53_101148</name>
</gene>
<keyword evidence="3" id="KW-1185">Reference proteome</keyword>
<reference evidence="2 3" key="1">
    <citation type="submission" date="2018-06" db="EMBL/GenBank/DDBJ databases">
        <title>Genomic Encyclopedia of Archaeal and Bacterial Type Strains, Phase II (KMG-II): from individual species to whole genera.</title>
        <authorList>
            <person name="Goeker M."/>
        </authorList>
    </citation>
    <scope>NUCLEOTIDE SEQUENCE [LARGE SCALE GENOMIC DNA]</scope>
    <source>
        <strain evidence="2 3">DSM 22011</strain>
    </source>
</reference>
<dbReference type="AlphaFoldDB" id="A0A327YCF3"/>
<sequence>MLIGGAEMRRHVFIFNPAAAMAQPAKIPEGNLEWDVINGNSCAGTWRRGAAARDPHQVSISQNALVLRQPETPPAPLRASSSAPASRPVRGAERIGAERKPGHEAQDNRQLVGDALKSGADKSGRADVGRADRAHADTGRGIVFDMCKAFGPRTDSGFQLRNRGTVLRGCEVAYNISTASSGGSTIPDDASKTRMCMTTGATASLRYIRWISSAARSSTTPCHPLSVASPAGGCLARHFGRTCLGRGRTR</sequence>
<comment type="caution">
    <text evidence="2">The sequence shown here is derived from an EMBL/GenBank/DDBJ whole genome shotgun (WGS) entry which is preliminary data.</text>
</comment>
<accession>A0A327YCF3</accession>
<feature type="region of interest" description="Disordered" evidence="1">
    <location>
        <begin position="71"/>
        <end position="91"/>
    </location>
</feature>
<dbReference type="Proteomes" id="UP000249165">
    <property type="component" value="Unassembled WGS sequence"/>
</dbReference>